<dbReference type="AlphaFoldDB" id="D2R579"/>
<dbReference type="GO" id="GO:0006493">
    <property type="term" value="P:protein O-linked glycosylation"/>
    <property type="evidence" value="ECO:0007669"/>
    <property type="project" value="InterPro"/>
</dbReference>
<reference evidence="2 3" key="1">
    <citation type="journal article" date="2009" name="Stand. Genomic Sci.">
        <title>Complete genome sequence of Pirellula staleyi type strain (ATCC 27377).</title>
        <authorList>
            <person name="Clum A."/>
            <person name="Tindall B.J."/>
            <person name="Sikorski J."/>
            <person name="Ivanova N."/>
            <person name="Mavrommatis K."/>
            <person name="Lucas S."/>
            <person name="Glavina del Rio T."/>
            <person name="Nolan M."/>
            <person name="Chen F."/>
            <person name="Tice H."/>
            <person name="Pitluck S."/>
            <person name="Cheng J.F."/>
            <person name="Chertkov O."/>
            <person name="Brettin T."/>
            <person name="Han C."/>
            <person name="Detter J.C."/>
            <person name="Kuske C."/>
            <person name="Bruce D."/>
            <person name="Goodwin L."/>
            <person name="Ovchinikova G."/>
            <person name="Pati A."/>
            <person name="Mikhailova N."/>
            <person name="Chen A."/>
            <person name="Palaniappan K."/>
            <person name="Land M."/>
            <person name="Hauser L."/>
            <person name="Chang Y.J."/>
            <person name="Jeffries C.D."/>
            <person name="Chain P."/>
            <person name="Rohde M."/>
            <person name="Goker M."/>
            <person name="Bristow J."/>
            <person name="Eisen J.A."/>
            <person name="Markowitz V."/>
            <person name="Hugenholtz P."/>
            <person name="Kyrpides N.C."/>
            <person name="Klenk H.P."/>
            <person name="Lapidus A."/>
        </authorList>
    </citation>
    <scope>NUCLEOTIDE SEQUENCE [LARGE SCALE GENOMIC DNA]</scope>
    <source>
        <strain evidence="3">ATCC 27377 / DSM 6068 / ICPB 4128</strain>
    </source>
</reference>
<keyword evidence="3" id="KW-1185">Reference proteome</keyword>
<sequence>MNDSVRRYTPSMLAQLAKVNVAQVRAWHRRGWLLASDERNRVKYYDFSEVAVARQLATLYRGGLTPASIEKQLKDLKARFPGIERPLAELSIVVEGRQILVRQARGLSEPGGQLRIDFRGLDEEDDAQSGAPSVIASPAMFLRRGQESDEAAPENLAKWAEELQEVGELRAAADMYRAALAAGGPTPRLCFELAELLYRLGELGAARERYSMVIELDENDVEARANLGCVLAELGEKSLGIAALSGAIDCDPQYADAHFHLARLLDETDEPDAATRHWQAFLALAPDSPWAEEAADRLQL</sequence>
<dbReference type="HOGENOM" id="CLU_050368_0_0_0"/>
<dbReference type="GO" id="GO:0006355">
    <property type="term" value="P:regulation of DNA-templated transcription"/>
    <property type="evidence" value="ECO:0007669"/>
    <property type="project" value="InterPro"/>
</dbReference>
<protein>
    <submittedName>
        <fullName evidence="2">Regulatory protein MerR</fullName>
    </submittedName>
</protein>
<dbReference type="InterPro" id="IPR011990">
    <property type="entry name" value="TPR-like_helical_dom_sf"/>
</dbReference>
<dbReference type="InterPro" id="IPR019734">
    <property type="entry name" value="TPR_rpt"/>
</dbReference>
<dbReference type="Gene3D" id="1.10.1660.10">
    <property type="match status" value="1"/>
</dbReference>
<evidence type="ECO:0000313" key="3">
    <source>
        <dbReference type="Proteomes" id="UP000001887"/>
    </source>
</evidence>
<dbReference type="PANTHER" id="PTHR44366:SF1">
    <property type="entry name" value="UDP-N-ACETYLGLUCOSAMINE--PEPTIDE N-ACETYLGLUCOSAMINYLTRANSFERASE 110 KDA SUBUNIT"/>
    <property type="match status" value="1"/>
</dbReference>
<dbReference type="OrthoDB" id="261498at2"/>
<dbReference type="Proteomes" id="UP000001887">
    <property type="component" value="Chromosome"/>
</dbReference>
<dbReference type="SMART" id="SM00028">
    <property type="entry name" value="TPR"/>
    <property type="match status" value="3"/>
</dbReference>
<feature type="domain" description="HTH merR-type" evidence="1">
    <location>
        <begin position="8"/>
        <end position="74"/>
    </location>
</feature>
<dbReference type="SUPFAM" id="SSF48452">
    <property type="entry name" value="TPR-like"/>
    <property type="match status" value="1"/>
</dbReference>
<dbReference type="InterPro" id="IPR009061">
    <property type="entry name" value="DNA-bd_dom_put_sf"/>
</dbReference>
<dbReference type="InterPro" id="IPR037919">
    <property type="entry name" value="OGT"/>
</dbReference>
<accession>D2R579</accession>
<organism evidence="2 3">
    <name type="scientific">Pirellula staleyi (strain ATCC 27377 / DSM 6068 / ICPB 4128)</name>
    <name type="common">Pirella staleyi</name>
    <dbReference type="NCBI Taxonomy" id="530564"/>
    <lineage>
        <taxon>Bacteria</taxon>
        <taxon>Pseudomonadati</taxon>
        <taxon>Planctomycetota</taxon>
        <taxon>Planctomycetia</taxon>
        <taxon>Pirellulales</taxon>
        <taxon>Pirellulaceae</taxon>
        <taxon>Pirellula</taxon>
    </lineage>
</organism>
<dbReference type="SUPFAM" id="SSF46955">
    <property type="entry name" value="Putative DNA-binding domain"/>
    <property type="match status" value="1"/>
</dbReference>
<dbReference type="PANTHER" id="PTHR44366">
    <property type="entry name" value="UDP-N-ACETYLGLUCOSAMINE--PEPTIDE N-ACETYLGLUCOSAMINYLTRANSFERASE 110 KDA SUBUNIT"/>
    <property type="match status" value="1"/>
</dbReference>
<dbReference type="eggNOG" id="COG3118">
    <property type="taxonomic scope" value="Bacteria"/>
</dbReference>
<proteinExistence type="predicted"/>
<dbReference type="Pfam" id="PF13432">
    <property type="entry name" value="TPR_16"/>
    <property type="match status" value="2"/>
</dbReference>
<dbReference type="STRING" id="530564.Psta_0652"/>
<dbReference type="KEGG" id="psl:Psta_0652"/>
<dbReference type="EMBL" id="CP001848">
    <property type="protein sequence ID" value="ADB15338.1"/>
    <property type="molecule type" value="Genomic_DNA"/>
</dbReference>
<gene>
    <name evidence="2" type="ordered locus">Psta_0652</name>
</gene>
<dbReference type="InterPro" id="IPR000551">
    <property type="entry name" value="MerR-type_HTH_dom"/>
</dbReference>
<dbReference type="eggNOG" id="COG0789">
    <property type="taxonomic scope" value="Bacteria"/>
</dbReference>
<dbReference type="GO" id="GO:0097363">
    <property type="term" value="F:protein O-acetylglucosaminyltransferase activity"/>
    <property type="evidence" value="ECO:0007669"/>
    <property type="project" value="TreeGrafter"/>
</dbReference>
<evidence type="ECO:0000259" key="1">
    <source>
        <dbReference type="Pfam" id="PF13411"/>
    </source>
</evidence>
<name>D2R579_PIRSD</name>
<evidence type="ECO:0000313" key="2">
    <source>
        <dbReference type="EMBL" id="ADB15338.1"/>
    </source>
</evidence>
<dbReference type="Pfam" id="PF13411">
    <property type="entry name" value="MerR_1"/>
    <property type="match status" value="1"/>
</dbReference>
<dbReference type="GO" id="GO:0003677">
    <property type="term" value="F:DNA binding"/>
    <property type="evidence" value="ECO:0007669"/>
    <property type="project" value="InterPro"/>
</dbReference>
<dbReference type="Gene3D" id="1.25.40.10">
    <property type="entry name" value="Tetratricopeptide repeat domain"/>
    <property type="match status" value="1"/>
</dbReference>